<evidence type="ECO:0000313" key="1">
    <source>
        <dbReference type="EMBL" id="OAT69438.1"/>
    </source>
</evidence>
<sequence>MFDSWSNPPEIEIFREVDRPVVVRSNQLFAEQVGAHQMSLAPALTRKHGLVFEALHPGHQFGWVRTNTGTWLALVVVEVATADGLNRLSMQLWLQSHQFQLRHRDY</sequence>
<gene>
    <name evidence="1" type="ORF">AWB85_20325</name>
</gene>
<proteinExistence type="predicted"/>
<name>A0A179VC12_9MYCO</name>
<protein>
    <submittedName>
        <fullName evidence="1">Uncharacterized protein</fullName>
    </submittedName>
</protein>
<reference evidence="1 2" key="1">
    <citation type="submission" date="2016-01" db="EMBL/GenBank/DDBJ databases">
        <title>Mycobacterium immunogenum strain CD11_6 genome sequencing and assembly.</title>
        <authorList>
            <person name="Kaur G."/>
            <person name="Nair G.R."/>
            <person name="Mayilraj S."/>
        </authorList>
    </citation>
    <scope>NUCLEOTIDE SEQUENCE [LARGE SCALE GENOMIC DNA]</scope>
    <source>
        <strain evidence="1 2">CD11-6</strain>
    </source>
</reference>
<dbReference type="RefSeq" id="WP_064628537.1">
    <property type="nucleotide sequence ID" value="NZ_LQYE01000005.1"/>
</dbReference>
<comment type="caution">
    <text evidence="1">The sequence shown here is derived from an EMBL/GenBank/DDBJ whole genome shotgun (WGS) entry which is preliminary data.</text>
</comment>
<evidence type="ECO:0000313" key="2">
    <source>
        <dbReference type="Proteomes" id="UP000186919"/>
    </source>
</evidence>
<dbReference type="AlphaFoldDB" id="A0A179VC12"/>
<organism evidence="1 2">
    <name type="scientific">Mycobacteroides immunogenum</name>
    <dbReference type="NCBI Taxonomy" id="83262"/>
    <lineage>
        <taxon>Bacteria</taxon>
        <taxon>Bacillati</taxon>
        <taxon>Actinomycetota</taxon>
        <taxon>Actinomycetes</taxon>
        <taxon>Mycobacteriales</taxon>
        <taxon>Mycobacteriaceae</taxon>
        <taxon>Mycobacteroides</taxon>
    </lineage>
</organism>
<dbReference type="Proteomes" id="UP000186919">
    <property type="component" value="Unassembled WGS sequence"/>
</dbReference>
<dbReference type="EMBL" id="LQYE01000005">
    <property type="protein sequence ID" value="OAT69438.1"/>
    <property type="molecule type" value="Genomic_DNA"/>
</dbReference>
<accession>A0A179VC12</accession>